<evidence type="ECO:0000313" key="2">
    <source>
        <dbReference type="EMBL" id="BAO34676.1"/>
    </source>
</evidence>
<dbReference type="EMBL" id="AP013063">
    <property type="protein sequence ID" value="BAO34676.1"/>
    <property type="molecule type" value="Genomic_DNA"/>
</dbReference>
<keyword evidence="1" id="KW-0812">Transmembrane</keyword>
<reference evidence="2" key="1">
    <citation type="journal article" date="2014" name="Genome Biol. Evol.">
        <title>Genome evolution and plasticity of Serratia marcescens, an important multidrug-resistant nosocomial pathogen.</title>
        <authorList>
            <person name="Iguchi A."/>
            <person name="Nagaya Y."/>
            <person name="Pradel E."/>
            <person name="Ooka T."/>
            <person name="Ogura Y."/>
            <person name="Katsura K."/>
            <person name="Kurokawa K."/>
            <person name="Oshima K."/>
            <person name="Hattori M."/>
            <person name="Parkhill J."/>
            <person name="Sebaihia M."/>
            <person name="Coulthurst S.J."/>
            <person name="Gotoh N."/>
            <person name="Thomson N.R."/>
            <person name="Ewbank J.J."/>
            <person name="Hayashi T."/>
        </authorList>
    </citation>
    <scope>NUCLEOTIDE SEQUENCE</scope>
    <source>
        <strain evidence="2">SM39</strain>
    </source>
</reference>
<dbReference type="AlphaFoldDB" id="A0AAT9DZ91"/>
<proteinExistence type="predicted"/>
<gene>
    <name evidence="2" type="ORF">SM39_2685</name>
</gene>
<keyword evidence="1" id="KW-1133">Transmembrane helix</keyword>
<protein>
    <submittedName>
        <fullName evidence="2">Uncharacterized protein</fullName>
    </submittedName>
</protein>
<keyword evidence="1" id="KW-0472">Membrane</keyword>
<evidence type="ECO:0000256" key="1">
    <source>
        <dbReference type="SAM" id="Phobius"/>
    </source>
</evidence>
<sequence>MQRHFRGIVLLFIALVFSLQFISQRSDCFKQSLSAADILLKLKFFPIYLIAAIAAILHG</sequence>
<dbReference type="KEGG" id="smar:SM39_2685"/>
<name>A0AAT9DZ91_SERMA</name>
<feature type="transmembrane region" description="Helical" evidence="1">
    <location>
        <begin position="38"/>
        <end position="57"/>
    </location>
</feature>
<organism evidence="2">
    <name type="scientific">Serratia marcescens SM39</name>
    <dbReference type="NCBI Taxonomy" id="1334564"/>
    <lineage>
        <taxon>Bacteria</taxon>
        <taxon>Pseudomonadati</taxon>
        <taxon>Pseudomonadota</taxon>
        <taxon>Gammaproteobacteria</taxon>
        <taxon>Enterobacterales</taxon>
        <taxon>Yersiniaceae</taxon>
        <taxon>Serratia</taxon>
    </lineage>
</organism>
<accession>A0AAT9DZ91</accession>